<dbReference type="OrthoDB" id="1600340at2759"/>
<dbReference type="Gene3D" id="3.80.10.10">
    <property type="entry name" value="Ribonuclease Inhibitor"/>
    <property type="match status" value="1"/>
</dbReference>
<dbReference type="InterPro" id="IPR032675">
    <property type="entry name" value="LRR_dom_sf"/>
</dbReference>
<keyword evidence="2" id="KW-1185">Reference proteome</keyword>
<sequence length="185" mass="20823">MPLSGDDHLQWLSHLSQLELDWSAANLSNALHWLQVDPLEDNPLSSLLPDEIGNLKISILGRIDNKLNGSFPESLGNLSKLEKKSSIRRAFSAWMQWTSLILLRLENNNLTGNISSSMGFLRAIQSFHLRNNSLSGKFLQVYKIGHVLRTIDLGQDEFTEKIPVWMGKGLPDLLFLAFVQINSTV</sequence>
<dbReference type="AlphaFoldDB" id="A0A7J7N2D8"/>
<dbReference type="PANTHER" id="PTHR48065:SF71">
    <property type="entry name" value="LRR RECEPTOR-LIKE KINASE FAMILY PROTEIN"/>
    <property type="match status" value="1"/>
</dbReference>
<dbReference type="EMBL" id="JACGCM010001130">
    <property type="protein sequence ID" value="KAF6161361.1"/>
    <property type="molecule type" value="Genomic_DNA"/>
</dbReference>
<evidence type="ECO:0000313" key="1">
    <source>
        <dbReference type="EMBL" id="KAF6161361.1"/>
    </source>
</evidence>
<accession>A0A7J7N2D8</accession>
<reference evidence="1 2" key="1">
    <citation type="journal article" date="2020" name="IScience">
        <title>Genome Sequencing of the Endangered Kingdonia uniflora (Circaeasteraceae, Ranunculales) Reveals Potential Mechanisms of Evolutionary Specialization.</title>
        <authorList>
            <person name="Sun Y."/>
            <person name="Deng T."/>
            <person name="Zhang A."/>
            <person name="Moore M.J."/>
            <person name="Landis J.B."/>
            <person name="Lin N."/>
            <person name="Zhang H."/>
            <person name="Zhang X."/>
            <person name="Huang J."/>
            <person name="Zhang X."/>
            <person name="Sun H."/>
            <person name="Wang H."/>
        </authorList>
    </citation>
    <scope>NUCLEOTIDE SEQUENCE [LARGE SCALE GENOMIC DNA]</scope>
    <source>
        <strain evidence="1">TB1705</strain>
        <tissue evidence="1">Leaf</tissue>
    </source>
</reference>
<dbReference type="SUPFAM" id="SSF52058">
    <property type="entry name" value="L domain-like"/>
    <property type="match status" value="1"/>
</dbReference>
<dbReference type="PANTHER" id="PTHR48065">
    <property type="entry name" value="OS10G0469600 PROTEIN"/>
    <property type="match status" value="1"/>
</dbReference>
<feature type="non-terminal residue" evidence="1">
    <location>
        <position position="1"/>
    </location>
</feature>
<name>A0A7J7N2D8_9MAGN</name>
<gene>
    <name evidence="1" type="ORF">GIB67_020425</name>
</gene>
<organism evidence="1 2">
    <name type="scientific">Kingdonia uniflora</name>
    <dbReference type="NCBI Taxonomy" id="39325"/>
    <lineage>
        <taxon>Eukaryota</taxon>
        <taxon>Viridiplantae</taxon>
        <taxon>Streptophyta</taxon>
        <taxon>Embryophyta</taxon>
        <taxon>Tracheophyta</taxon>
        <taxon>Spermatophyta</taxon>
        <taxon>Magnoliopsida</taxon>
        <taxon>Ranunculales</taxon>
        <taxon>Circaeasteraceae</taxon>
        <taxon>Kingdonia</taxon>
    </lineage>
</organism>
<comment type="caution">
    <text evidence="1">The sequence shown here is derived from an EMBL/GenBank/DDBJ whole genome shotgun (WGS) entry which is preliminary data.</text>
</comment>
<protein>
    <submittedName>
        <fullName evidence="1">Uncharacterized protein</fullName>
    </submittedName>
</protein>
<dbReference type="Proteomes" id="UP000541444">
    <property type="component" value="Unassembled WGS sequence"/>
</dbReference>
<evidence type="ECO:0000313" key="2">
    <source>
        <dbReference type="Proteomes" id="UP000541444"/>
    </source>
</evidence>
<proteinExistence type="predicted"/>